<dbReference type="InterPro" id="IPR013385">
    <property type="entry name" value="T3SS_SpaO/YscQ/SpaO"/>
</dbReference>
<keyword evidence="4" id="KW-1185">Reference proteome</keyword>
<dbReference type="Gene3D" id="2.30.330.10">
    <property type="entry name" value="SpoA-like"/>
    <property type="match status" value="1"/>
</dbReference>
<accession>A0ABU6JAP6</accession>
<evidence type="ECO:0000259" key="2">
    <source>
        <dbReference type="Pfam" id="PF01052"/>
    </source>
</evidence>
<evidence type="ECO:0000256" key="1">
    <source>
        <dbReference type="ARBA" id="ARBA00009226"/>
    </source>
</evidence>
<dbReference type="PANTHER" id="PTHR30034">
    <property type="entry name" value="FLAGELLAR MOTOR SWITCH PROTEIN FLIM"/>
    <property type="match status" value="1"/>
</dbReference>
<dbReference type="InterPro" id="IPR036429">
    <property type="entry name" value="SpoA-like_sf"/>
</dbReference>
<dbReference type="InterPro" id="IPR001172">
    <property type="entry name" value="FliN_T3SS_HrcQb"/>
</dbReference>
<comment type="caution">
    <text evidence="3">The sequence shown here is derived from an EMBL/GenBank/DDBJ whole genome shotgun (WGS) entry which is preliminary data.</text>
</comment>
<evidence type="ECO:0000313" key="4">
    <source>
        <dbReference type="Proteomes" id="UP001352263"/>
    </source>
</evidence>
<protein>
    <submittedName>
        <fullName evidence="3">Type III secretion system cytoplasmic ring protein SctQ</fullName>
    </submittedName>
</protein>
<proteinExistence type="inferred from homology"/>
<sequence length="364" mass="38475">MNDRTITRPVLPYLTRTEAQARNILAQHALRLTLSLGQEWHARLSLLAPGEPAQTFATPLLLGAEWAGARFCLALPEAALSAWTRSAVELPGLLSDIPEPLALASLELLLADLTSSVERLGRGRIHLTRLEHSTAGLNHRLLLTLQQVDGAEVIHGVMHADSLGLMVLSSLAQAAPAAGNTLDLSALPMPLRLVIGDATLRASELQALAPHDVIWLSSRSGTDGGNLFIAVGAGLPQLPLHGAASRFGFSAQMQDGRLTVLESLRQIMSDNPTAPPGDKPLDIGQVPIHVTFELGERIVTLHELQTLQPGQVFDLGRVPDGAVTIRANGAVIGHGALVEIEQRIGVAVVALAQTATAASPGEEE</sequence>
<dbReference type="SUPFAM" id="SSF101801">
    <property type="entry name" value="Surface presentation of antigens (SPOA)"/>
    <property type="match status" value="1"/>
</dbReference>
<feature type="domain" description="Flagellar motor switch protein FliN-like C-terminal" evidence="2">
    <location>
        <begin position="283"/>
        <end position="349"/>
    </location>
</feature>
<comment type="similarity">
    <text evidence="1">Belongs to the FliN/MopA/SpaO family.</text>
</comment>
<dbReference type="Proteomes" id="UP001352263">
    <property type="component" value="Unassembled WGS sequence"/>
</dbReference>
<gene>
    <name evidence="3" type="primary">sctQ</name>
    <name evidence="3" type="ORF">RY831_16280</name>
</gene>
<reference evidence="3 4" key="1">
    <citation type="submission" date="2023-10" db="EMBL/GenBank/DDBJ databases">
        <title>Noviherbaspirillum sp. CPCC 100848 genome assembly.</title>
        <authorList>
            <person name="Li X.Y."/>
            <person name="Fang X.M."/>
        </authorList>
    </citation>
    <scope>NUCLEOTIDE SEQUENCE [LARGE SCALE GENOMIC DNA]</scope>
    <source>
        <strain evidence="3 4">CPCC 100848</strain>
    </source>
</reference>
<dbReference type="PRINTS" id="PR00956">
    <property type="entry name" value="FLGMOTORFLIN"/>
</dbReference>
<evidence type="ECO:0000313" key="3">
    <source>
        <dbReference type="EMBL" id="MEC4720722.1"/>
    </source>
</evidence>
<dbReference type="InterPro" id="IPR001543">
    <property type="entry name" value="FliN-like_C"/>
</dbReference>
<dbReference type="PANTHER" id="PTHR30034:SF6">
    <property type="entry name" value="YOP PROTEINS TRANSLOCATION PROTEIN Q"/>
    <property type="match status" value="1"/>
</dbReference>
<name>A0ABU6JAP6_9BURK</name>
<dbReference type="RefSeq" id="WP_326507438.1">
    <property type="nucleotide sequence ID" value="NZ_JAWIIV010000013.1"/>
</dbReference>
<dbReference type="EMBL" id="JAWIIV010000013">
    <property type="protein sequence ID" value="MEC4720722.1"/>
    <property type="molecule type" value="Genomic_DNA"/>
</dbReference>
<organism evidence="3 4">
    <name type="scientific">Noviherbaspirillum album</name>
    <dbReference type="NCBI Taxonomy" id="3080276"/>
    <lineage>
        <taxon>Bacteria</taxon>
        <taxon>Pseudomonadati</taxon>
        <taxon>Pseudomonadota</taxon>
        <taxon>Betaproteobacteria</taxon>
        <taxon>Burkholderiales</taxon>
        <taxon>Oxalobacteraceae</taxon>
        <taxon>Noviherbaspirillum</taxon>
    </lineage>
</organism>
<dbReference type="NCBIfam" id="TIGR02551">
    <property type="entry name" value="SpaO_YscQ"/>
    <property type="match status" value="1"/>
</dbReference>
<dbReference type="Pfam" id="PF01052">
    <property type="entry name" value="FliMN_C"/>
    <property type="match status" value="1"/>
</dbReference>